<dbReference type="AlphaFoldDB" id="A0A9E7C081"/>
<keyword evidence="1" id="KW-1133">Transmembrane helix</keyword>
<protein>
    <recommendedName>
        <fullName evidence="2">DUF4395 domain-containing protein</fullName>
    </recommendedName>
</protein>
<evidence type="ECO:0000313" key="3">
    <source>
        <dbReference type="EMBL" id="UGS35354.1"/>
    </source>
</evidence>
<name>A0A9E7C081_9ACTN</name>
<dbReference type="Proteomes" id="UP001162834">
    <property type="component" value="Chromosome"/>
</dbReference>
<accession>A0A9E7C081</accession>
<gene>
    <name evidence="3" type="ORF">DSM104329_01742</name>
</gene>
<dbReference type="RefSeq" id="WP_259315042.1">
    <property type="nucleotide sequence ID" value="NZ_CP087164.1"/>
</dbReference>
<dbReference type="EMBL" id="CP087164">
    <property type="protein sequence ID" value="UGS35354.1"/>
    <property type="molecule type" value="Genomic_DNA"/>
</dbReference>
<dbReference type="Pfam" id="PF14340">
    <property type="entry name" value="DUF4395"/>
    <property type="match status" value="1"/>
</dbReference>
<proteinExistence type="predicted"/>
<feature type="domain" description="DUF4395" evidence="2">
    <location>
        <begin position="8"/>
        <end position="138"/>
    </location>
</feature>
<evidence type="ECO:0000256" key="1">
    <source>
        <dbReference type="SAM" id="Phobius"/>
    </source>
</evidence>
<evidence type="ECO:0000259" key="2">
    <source>
        <dbReference type="Pfam" id="PF14340"/>
    </source>
</evidence>
<dbReference type="KEGG" id="sbae:DSM104329_01742"/>
<keyword evidence="1" id="KW-0472">Membrane</keyword>
<reference evidence="3" key="1">
    <citation type="journal article" date="2022" name="Int. J. Syst. Evol. Microbiol.">
        <title>Pseudomonas aegrilactucae sp. nov. and Pseudomonas morbosilactucae sp. nov., pathogens causing bacterial rot of lettuce in Japan.</title>
        <authorList>
            <person name="Sawada H."/>
            <person name="Fujikawa T."/>
            <person name="Satou M."/>
        </authorList>
    </citation>
    <scope>NUCLEOTIDE SEQUENCE</scope>
    <source>
        <strain evidence="3">0166_1</strain>
    </source>
</reference>
<feature type="transmembrane region" description="Helical" evidence="1">
    <location>
        <begin position="107"/>
        <end position="128"/>
    </location>
</feature>
<keyword evidence="4" id="KW-1185">Reference proteome</keyword>
<dbReference type="InterPro" id="IPR025508">
    <property type="entry name" value="DUF4395"/>
</dbReference>
<keyword evidence="1" id="KW-0812">Transmembrane</keyword>
<feature type="transmembrane region" description="Helical" evidence="1">
    <location>
        <begin position="82"/>
        <end position="101"/>
    </location>
</feature>
<organism evidence="3 4">
    <name type="scientific">Capillimicrobium parvum</name>
    <dbReference type="NCBI Taxonomy" id="2884022"/>
    <lineage>
        <taxon>Bacteria</taxon>
        <taxon>Bacillati</taxon>
        <taxon>Actinomycetota</taxon>
        <taxon>Thermoleophilia</taxon>
        <taxon>Solirubrobacterales</taxon>
        <taxon>Capillimicrobiaceae</taxon>
        <taxon>Capillimicrobium</taxon>
    </lineage>
</organism>
<evidence type="ECO:0000313" key="4">
    <source>
        <dbReference type="Proteomes" id="UP001162834"/>
    </source>
</evidence>
<sequence>MFRFPNPVNEVAARTVAAGVLVMSVAAIATGWRWLLLVLLYGFAARVATGPTLSPLGQLATRVIVPRLPFAERPVPGPPKRFAQGMGLAFSLTATLLAFVFDAATAAWVVTGLLAAAAFLEAAFGLCLGCRVFALLMRAGIIPASTCDACADIWSRGARATS</sequence>
<feature type="transmembrane region" description="Helical" evidence="1">
    <location>
        <begin position="12"/>
        <end position="32"/>
    </location>
</feature>